<proteinExistence type="predicted"/>
<protein>
    <submittedName>
        <fullName evidence="1">Uncharacterized protein</fullName>
    </submittedName>
</protein>
<sequence>MRLRRSWSGQVSTVLVAVAMLAGGACGVPQRQAAPLCRLPSEGADTLILMAQAVPTADRVPCVTSYQDGWHFASLEVRSGRSRFTLDNDRAGVSAMRVEMTPSCDTREYTEIGSDEPDTLRFERVLSVEGRFRAMRAYKFAGGCVTYRFQFDQRGQALVNEVSAMVTFVTRDAIDAAVRSTHRDGIGLDPPPAAR</sequence>
<name>A0A6J4I4J5_9ACTN</name>
<reference evidence="1" key="1">
    <citation type="submission" date="2020-02" db="EMBL/GenBank/DDBJ databases">
        <authorList>
            <person name="Meier V. D."/>
        </authorList>
    </citation>
    <scope>NUCLEOTIDE SEQUENCE</scope>
    <source>
        <strain evidence="1">AVDCRST_MAG50</strain>
    </source>
</reference>
<evidence type="ECO:0000313" key="1">
    <source>
        <dbReference type="EMBL" id="CAA9240886.1"/>
    </source>
</evidence>
<dbReference type="PROSITE" id="PS51257">
    <property type="entry name" value="PROKAR_LIPOPROTEIN"/>
    <property type="match status" value="1"/>
</dbReference>
<accession>A0A6J4I4J5</accession>
<dbReference type="EMBL" id="CADCTF010000088">
    <property type="protein sequence ID" value="CAA9240886.1"/>
    <property type="molecule type" value="Genomic_DNA"/>
</dbReference>
<organism evidence="1">
    <name type="scientific">uncultured Acidimicrobiales bacterium</name>
    <dbReference type="NCBI Taxonomy" id="310071"/>
    <lineage>
        <taxon>Bacteria</taxon>
        <taxon>Bacillati</taxon>
        <taxon>Actinomycetota</taxon>
        <taxon>Acidimicrobiia</taxon>
        <taxon>Acidimicrobiales</taxon>
        <taxon>environmental samples</taxon>
    </lineage>
</organism>
<gene>
    <name evidence="1" type="ORF">AVDCRST_MAG50-1696</name>
</gene>
<dbReference type="AlphaFoldDB" id="A0A6J4I4J5"/>